<dbReference type="PANTHER" id="PTHR37017">
    <property type="entry name" value="AB HYDROLASE-1 DOMAIN-CONTAINING PROTEIN-RELATED"/>
    <property type="match status" value="1"/>
</dbReference>
<gene>
    <name evidence="2" type="ORF">PGQ11_001528</name>
</gene>
<organism evidence="2 3">
    <name type="scientific">Apiospora arundinis</name>
    <dbReference type="NCBI Taxonomy" id="335852"/>
    <lineage>
        <taxon>Eukaryota</taxon>
        <taxon>Fungi</taxon>
        <taxon>Dikarya</taxon>
        <taxon>Ascomycota</taxon>
        <taxon>Pezizomycotina</taxon>
        <taxon>Sordariomycetes</taxon>
        <taxon>Xylariomycetidae</taxon>
        <taxon>Amphisphaeriales</taxon>
        <taxon>Apiosporaceae</taxon>
        <taxon>Apiospora</taxon>
    </lineage>
</organism>
<dbReference type="InterPro" id="IPR052897">
    <property type="entry name" value="Sec-Metab_Biosynth_Hydrolase"/>
</dbReference>
<dbReference type="InterPro" id="IPR029058">
    <property type="entry name" value="AB_hydrolase_fold"/>
</dbReference>
<keyword evidence="2" id="KW-0378">Hydrolase</keyword>
<dbReference type="Gene3D" id="3.40.50.1820">
    <property type="entry name" value="alpha/beta hydrolase"/>
    <property type="match status" value="1"/>
</dbReference>
<feature type="domain" description="AB hydrolase-1" evidence="1">
    <location>
        <begin position="8"/>
        <end position="244"/>
    </location>
</feature>
<dbReference type="PANTHER" id="PTHR37017:SF11">
    <property type="entry name" value="ESTERASE_LIPASE_THIOESTERASE DOMAIN-CONTAINING PROTEIN"/>
    <property type="match status" value="1"/>
</dbReference>
<dbReference type="Proteomes" id="UP001390339">
    <property type="component" value="Unassembled WGS sequence"/>
</dbReference>
<reference evidence="2 3" key="1">
    <citation type="journal article" date="2024" name="IMA Fungus">
        <title>Apiospora arundinis, a panoply of carbohydrate-active enzymes and secondary metabolites.</title>
        <authorList>
            <person name="Sorensen T."/>
            <person name="Petersen C."/>
            <person name="Muurmann A.T."/>
            <person name="Christiansen J.V."/>
            <person name="Brundto M.L."/>
            <person name="Overgaard C.K."/>
            <person name="Boysen A.T."/>
            <person name="Wollenberg R.D."/>
            <person name="Larsen T.O."/>
            <person name="Sorensen J.L."/>
            <person name="Nielsen K.L."/>
            <person name="Sondergaard T.E."/>
        </authorList>
    </citation>
    <scope>NUCLEOTIDE SEQUENCE [LARGE SCALE GENOMIC DNA]</scope>
    <source>
        <strain evidence="2 3">AAU 773</strain>
    </source>
</reference>
<name>A0ABR2JN74_9PEZI</name>
<evidence type="ECO:0000313" key="3">
    <source>
        <dbReference type="Proteomes" id="UP001390339"/>
    </source>
</evidence>
<dbReference type="EMBL" id="JAPCWZ010000001">
    <property type="protein sequence ID" value="KAK8880234.1"/>
    <property type="molecule type" value="Genomic_DNA"/>
</dbReference>
<dbReference type="Pfam" id="PF12697">
    <property type="entry name" value="Abhydrolase_6"/>
    <property type="match status" value="1"/>
</dbReference>
<keyword evidence="3" id="KW-1185">Reference proteome</keyword>
<protein>
    <submittedName>
        <fullName evidence="2">Alpha/beta hydrolase fold-1</fullName>
    </submittedName>
</protein>
<sequence>MAASKPIILMAHGAWHLPQMYDSLKKELNALGYTFLCPELKTVGADKHGVTWQADKELLLSLVEPLFEQGKEIVIIGHSYGGIPACAATEGNGVQERAAAGKKGGFRCIVYLAGFAIPQRGLTLLEVFGGQWAPWHDAAIPNTKNQLIRVNEKAKEALFNGFPEAEQAAYLAKLVPHSQDALETPVDFVVADITIPKTYIVCELDQALPASLQEKLVETVPGFQAERIGAGHSPFLSNPKECAELIAKISEGDGEDHSRRIMSVSPWIKLRGLAHNLWSLATQRGKIIRVP</sequence>
<evidence type="ECO:0000313" key="2">
    <source>
        <dbReference type="EMBL" id="KAK8880234.1"/>
    </source>
</evidence>
<proteinExistence type="predicted"/>
<comment type="caution">
    <text evidence="2">The sequence shown here is derived from an EMBL/GenBank/DDBJ whole genome shotgun (WGS) entry which is preliminary data.</text>
</comment>
<accession>A0ABR2JN74</accession>
<dbReference type="GO" id="GO:0016787">
    <property type="term" value="F:hydrolase activity"/>
    <property type="evidence" value="ECO:0007669"/>
    <property type="project" value="UniProtKB-KW"/>
</dbReference>
<dbReference type="InterPro" id="IPR000073">
    <property type="entry name" value="AB_hydrolase_1"/>
</dbReference>
<dbReference type="SUPFAM" id="SSF53474">
    <property type="entry name" value="alpha/beta-Hydrolases"/>
    <property type="match status" value="1"/>
</dbReference>
<evidence type="ECO:0000259" key="1">
    <source>
        <dbReference type="Pfam" id="PF12697"/>
    </source>
</evidence>